<keyword evidence="4" id="KW-1185">Reference proteome</keyword>
<reference evidence="3" key="1">
    <citation type="journal article" date="2022" name="Int. J. Mol. Sci.">
        <title>Draft Genome of Tanacetum Coccineum: Genomic Comparison of Closely Related Tanacetum-Family Plants.</title>
        <authorList>
            <person name="Yamashiro T."/>
            <person name="Shiraishi A."/>
            <person name="Nakayama K."/>
            <person name="Satake H."/>
        </authorList>
    </citation>
    <scope>NUCLEOTIDE SEQUENCE</scope>
</reference>
<feature type="region of interest" description="Disordered" evidence="1">
    <location>
        <begin position="99"/>
        <end position="137"/>
    </location>
</feature>
<accession>A0ABQ5CJD5</accession>
<organism evidence="3 4">
    <name type="scientific">Tanacetum coccineum</name>
    <dbReference type="NCBI Taxonomy" id="301880"/>
    <lineage>
        <taxon>Eukaryota</taxon>
        <taxon>Viridiplantae</taxon>
        <taxon>Streptophyta</taxon>
        <taxon>Embryophyta</taxon>
        <taxon>Tracheophyta</taxon>
        <taxon>Spermatophyta</taxon>
        <taxon>Magnoliopsida</taxon>
        <taxon>eudicotyledons</taxon>
        <taxon>Gunneridae</taxon>
        <taxon>Pentapetalae</taxon>
        <taxon>asterids</taxon>
        <taxon>campanulids</taxon>
        <taxon>Asterales</taxon>
        <taxon>Asteraceae</taxon>
        <taxon>Asteroideae</taxon>
        <taxon>Anthemideae</taxon>
        <taxon>Anthemidinae</taxon>
        <taxon>Tanacetum</taxon>
    </lineage>
</organism>
<dbReference type="EMBL" id="BQNB010014178">
    <property type="protein sequence ID" value="GJT24984.1"/>
    <property type="molecule type" value="Genomic_DNA"/>
</dbReference>
<feature type="domain" description="Reverse transcriptase Ty1/copia-type" evidence="2">
    <location>
        <begin position="187"/>
        <end position="259"/>
    </location>
</feature>
<feature type="compositionally biased region" description="Low complexity" evidence="1">
    <location>
        <begin position="126"/>
        <end position="137"/>
    </location>
</feature>
<dbReference type="Proteomes" id="UP001151760">
    <property type="component" value="Unassembled WGS sequence"/>
</dbReference>
<reference evidence="3" key="2">
    <citation type="submission" date="2022-01" db="EMBL/GenBank/DDBJ databases">
        <authorList>
            <person name="Yamashiro T."/>
            <person name="Shiraishi A."/>
            <person name="Satake H."/>
            <person name="Nakayama K."/>
        </authorList>
    </citation>
    <scope>NUCLEOTIDE SEQUENCE</scope>
</reference>
<dbReference type="InterPro" id="IPR013103">
    <property type="entry name" value="RVT_2"/>
</dbReference>
<evidence type="ECO:0000313" key="4">
    <source>
        <dbReference type="Proteomes" id="UP001151760"/>
    </source>
</evidence>
<gene>
    <name evidence="3" type="ORF">Tco_0894921</name>
</gene>
<proteinExistence type="predicted"/>
<protein>
    <submittedName>
        <fullName evidence="3">Retrovirus-related pol polyprotein from transposon TNT 1-94</fullName>
    </submittedName>
</protein>
<evidence type="ECO:0000256" key="1">
    <source>
        <dbReference type="SAM" id="MobiDB-lite"/>
    </source>
</evidence>
<name>A0ABQ5CJD5_9ASTR</name>
<evidence type="ECO:0000313" key="3">
    <source>
        <dbReference type="EMBL" id="GJT24984.1"/>
    </source>
</evidence>
<comment type="caution">
    <text evidence="3">The sequence shown here is derived from an EMBL/GenBank/DDBJ whole genome shotgun (WGS) entry which is preliminary data.</text>
</comment>
<feature type="compositionally biased region" description="Polar residues" evidence="1">
    <location>
        <begin position="106"/>
        <end position="119"/>
    </location>
</feature>
<evidence type="ECO:0000259" key="2">
    <source>
        <dbReference type="Pfam" id="PF07727"/>
    </source>
</evidence>
<sequence>MSLLTTENRISPFFMYSRLSIIKNDREDIGKLGAKGLDLTYALSIITSQKPTERELDLLFEAMYDDYIGGKPSAAPRTTPATSAPQVLQTLTASITTADTISTRTNSSSQSPNIPNTSQDIDKLKPQQQHIQQQDNQSLLQPKIVVDNVPNAMFDGDVFENPFAPPSTSVVESSSLQYVNPSNMHTIFLAYAAYKSFIVFQMDVKTAFLHGSLKEDVYICQPEGFIDVGHPSHVYKLKKEIYGLKHAPRAWYDELSKFLL</sequence>
<dbReference type="Pfam" id="PF07727">
    <property type="entry name" value="RVT_2"/>
    <property type="match status" value="1"/>
</dbReference>